<name>A0ACB9Z663_9PEZI</name>
<comment type="caution">
    <text evidence="1">The sequence shown here is derived from an EMBL/GenBank/DDBJ whole genome shotgun (WGS) entry which is preliminary data.</text>
</comment>
<keyword evidence="2" id="KW-1185">Reference proteome</keyword>
<sequence>MAKERADKPRMEKAEKAEKKVSKDKVKKQKKDKKPKREDSLEASSIDIDLGETSAAPVGSSSESPATAPKPQYKDKKEKRRKEKKQKKAEKELKKKSKKGAIEAAIANGASNTDASDTVELPVRPASKGSDSNADADADGGAPLFTIDINPGPVVPKILEEKPEPMDEDEDEQQDKQQGPKKTDPPSGLNRQARRRIRMIEEQREKIQKKLGVVAGGPDKADEVQALLDKWVSEFDDKSDMRVEKKRLRKAKEAARIRNKRGRLLTGRALKERNKELQKTEKTSRRQGLSAPVGAA</sequence>
<accession>A0ACB9Z663</accession>
<evidence type="ECO:0000313" key="2">
    <source>
        <dbReference type="Proteomes" id="UP001497700"/>
    </source>
</evidence>
<reference evidence="1 2" key="1">
    <citation type="journal article" date="2022" name="New Phytol.">
        <title>Ecological generalism drives hyperdiversity of secondary metabolite gene clusters in xylarialean endophytes.</title>
        <authorList>
            <person name="Franco M.E.E."/>
            <person name="Wisecaver J.H."/>
            <person name="Arnold A.E."/>
            <person name="Ju Y.M."/>
            <person name="Slot J.C."/>
            <person name="Ahrendt S."/>
            <person name="Moore L.P."/>
            <person name="Eastman K.E."/>
            <person name="Scott K."/>
            <person name="Konkel Z."/>
            <person name="Mondo S.J."/>
            <person name="Kuo A."/>
            <person name="Hayes R.D."/>
            <person name="Haridas S."/>
            <person name="Andreopoulos B."/>
            <person name="Riley R."/>
            <person name="LaButti K."/>
            <person name="Pangilinan J."/>
            <person name="Lipzen A."/>
            <person name="Amirebrahimi M."/>
            <person name="Yan J."/>
            <person name="Adam C."/>
            <person name="Keymanesh K."/>
            <person name="Ng V."/>
            <person name="Louie K."/>
            <person name="Northen T."/>
            <person name="Drula E."/>
            <person name="Henrissat B."/>
            <person name="Hsieh H.M."/>
            <person name="Youens-Clark K."/>
            <person name="Lutzoni F."/>
            <person name="Miadlikowska J."/>
            <person name="Eastwood D.C."/>
            <person name="Hamelin R.C."/>
            <person name="Grigoriev I.V."/>
            <person name="U'Ren J.M."/>
        </authorList>
    </citation>
    <scope>NUCLEOTIDE SEQUENCE [LARGE SCALE GENOMIC DNA]</scope>
    <source>
        <strain evidence="1 2">CBS 119005</strain>
    </source>
</reference>
<proteinExistence type="predicted"/>
<protein>
    <submittedName>
        <fullName evidence="1">Uncharacterized protein</fullName>
    </submittedName>
</protein>
<dbReference type="EMBL" id="MU393449">
    <property type="protein sequence ID" value="KAI4867235.1"/>
    <property type="molecule type" value="Genomic_DNA"/>
</dbReference>
<dbReference type="Proteomes" id="UP001497700">
    <property type="component" value="Unassembled WGS sequence"/>
</dbReference>
<organism evidence="1 2">
    <name type="scientific">Hypoxylon rubiginosum</name>
    <dbReference type="NCBI Taxonomy" id="110542"/>
    <lineage>
        <taxon>Eukaryota</taxon>
        <taxon>Fungi</taxon>
        <taxon>Dikarya</taxon>
        <taxon>Ascomycota</taxon>
        <taxon>Pezizomycotina</taxon>
        <taxon>Sordariomycetes</taxon>
        <taxon>Xylariomycetidae</taxon>
        <taxon>Xylariales</taxon>
        <taxon>Hypoxylaceae</taxon>
        <taxon>Hypoxylon</taxon>
    </lineage>
</organism>
<evidence type="ECO:0000313" key="1">
    <source>
        <dbReference type="EMBL" id="KAI4867235.1"/>
    </source>
</evidence>
<gene>
    <name evidence="1" type="ORF">F4820DRAFT_446221</name>
</gene>